<dbReference type="Proteomes" id="UP000192582">
    <property type="component" value="Unassembled WGS sequence"/>
</dbReference>
<keyword evidence="3" id="KW-0804">Transcription</keyword>
<dbReference type="PANTHER" id="PTHR30055:SF234">
    <property type="entry name" value="HTH-TYPE TRANSCRIPTIONAL REGULATOR BETI"/>
    <property type="match status" value="1"/>
</dbReference>
<organism evidence="6 7">
    <name type="scientific">Deinococcus hopiensis KR-140</name>
    <dbReference type="NCBI Taxonomy" id="695939"/>
    <lineage>
        <taxon>Bacteria</taxon>
        <taxon>Thermotogati</taxon>
        <taxon>Deinococcota</taxon>
        <taxon>Deinococci</taxon>
        <taxon>Deinococcales</taxon>
        <taxon>Deinococcaceae</taxon>
        <taxon>Deinococcus</taxon>
    </lineage>
</organism>
<dbReference type="SUPFAM" id="SSF48498">
    <property type="entry name" value="Tetracyclin repressor-like, C-terminal domain"/>
    <property type="match status" value="1"/>
</dbReference>
<name>A0A1W1UBP0_9DEIO</name>
<dbReference type="Pfam" id="PF00440">
    <property type="entry name" value="TetR_N"/>
    <property type="match status" value="1"/>
</dbReference>
<gene>
    <name evidence="6" type="ORF">SAMN00790413_06662</name>
</gene>
<evidence type="ECO:0000256" key="3">
    <source>
        <dbReference type="ARBA" id="ARBA00023163"/>
    </source>
</evidence>
<dbReference type="SUPFAM" id="SSF46689">
    <property type="entry name" value="Homeodomain-like"/>
    <property type="match status" value="1"/>
</dbReference>
<keyword evidence="1" id="KW-0805">Transcription regulation</keyword>
<feature type="DNA-binding region" description="H-T-H motif" evidence="4">
    <location>
        <begin position="57"/>
        <end position="76"/>
    </location>
</feature>
<dbReference type="GO" id="GO:0003700">
    <property type="term" value="F:DNA-binding transcription factor activity"/>
    <property type="evidence" value="ECO:0007669"/>
    <property type="project" value="TreeGrafter"/>
</dbReference>
<dbReference type="PROSITE" id="PS50977">
    <property type="entry name" value="HTH_TETR_2"/>
    <property type="match status" value="1"/>
</dbReference>
<dbReference type="OrthoDB" id="2720430at2"/>
<dbReference type="InterPro" id="IPR009057">
    <property type="entry name" value="Homeodomain-like_sf"/>
</dbReference>
<dbReference type="PRINTS" id="PR00455">
    <property type="entry name" value="HTHTETR"/>
</dbReference>
<feature type="domain" description="HTH tetR-type" evidence="5">
    <location>
        <begin position="35"/>
        <end position="94"/>
    </location>
</feature>
<evidence type="ECO:0000256" key="2">
    <source>
        <dbReference type="ARBA" id="ARBA00023125"/>
    </source>
</evidence>
<sequence length="220" mass="24080">MEIVSLLSRHLAPPEQGGLISTEASPPRKPRTDVIRNRTVILDTAQRHFQRYGIGTSLDAIAKEAGIGPGTLYRHFPTREALLASVLQLHSQELVARRATLIQIAAPDEALQQWLSALEDYLNAFNGLPEPLMAAARASAPDSPLTYPCDQLIAMTDEFLRGAQHAGQVRAEVQSRDLFLAIAAVAWIRGEGSTDDGALKRLRHLIQNGYQRSATTESQP</sequence>
<dbReference type="InterPro" id="IPR049445">
    <property type="entry name" value="TetR_SbtR-like_C"/>
</dbReference>
<dbReference type="STRING" id="695939.SAMN00790413_06662"/>
<protein>
    <submittedName>
        <fullName evidence="6">Transcriptional regulator, TetR family</fullName>
    </submittedName>
</protein>
<dbReference type="EMBL" id="FWWU01000002">
    <property type="protein sequence ID" value="SMB78442.1"/>
    <property type="molecule type" value="Genomic_DNA"/>
</dbReference>
<dbReference type="GO" id="GO:0000976">
    <property type="term" value="F:transcription cis-regulatory region binding"/>
    <property type="evidence" value="ECO:0007669"/>
    <property type="project" value="TreeGrafter"/>
</dbReference>
<keyword evidence="2 4" id="KW-0238">DNA-binding</keyword>
<dbReference type="AlphaFoldDB" id="A0A1W1UBP0"/>
<dbReference type="InterPro" id="IPR036271">
    <property type="entry name" value="Tet_transcr_reg_TetR-rel_C_sf"/>
</dbReference>
<evidence type="ECO:0000313" key="6">
    <source>
        <dbReference type="EMBL" id="SMB78442.1"/>
    </source>
</evidence>
<evidence type="ECO:0000313" key="7">
    <source>
        <dbReference type="Proteomes" id="UP000192582"/>
    </source>
</evidence>
<dbReference type="Gene3D" id="1.10.357.10">
    <property type="entry name" value="Tetracycline Repressor, domain 2"/>
    <property type="match status" value="1"/>
</dbReference>
<dbReference type="Pfam" id="PF21597">
    <property type="entry name" value="TetR_C_43"/>
    <property type="match status" value="1"/>
</dbReference>
<reference evidence="6 7" key="1">
    <citation type="submission" date="2017-04" db="EMBL/GenBank/DDBJ databases">
        <authorList>
            <person name="Afonso C.L."/>
            <person name="Miller P.J."/>
            <person name="Scott M.A."/>
            <person name="Spackman E."/>
            <person name="Goraichik I."/>
            <person name="Dimitrov K.M."/>
            <person name="Suarez D.L."/>
            <person name="Swayne D.E."/>
        </authorList>
    </citation>
    <scope>NUCLEOTIDE SEQUENCE [LARGE SCALE GENOMIC DNA]</scope>
    <source>
        <strain evidence="6 7">KR-140</strain>
    </source>
</reference>
<accession>A0A1W1UBP0</accession>
<keyword evidence="7" id="KW-1185">Reference proteome</keyword>
<evidence type="ECO:0000256" key="4">
    <source>
        <dbReference type="PROSITE-ProRule" id="PRU00335"/>
    </source>
</evidence>
<evidence type="ECO:0000256" key="1">
    <source>
        <dbReference type="ARBA" id="ARBA00023015"/>
    </source>
</evidence>
<dbReference type="PANTHER" id="PTHR30055">
    <property type="entry name" value="HTH-TYPE TRANSCRIPTIONAL REGULATOR RUTR"/>
    <property type="match status" value="1"/>
</dbReference>
<dbReference type="InterPro" id="IPR050109">
    <property type="entry name" value="HTH-type_TetR-like_transc_reg"/>
</dbReference>
<proteinExistence type="predicted"/>
<dbReference type="InterPro" id="IPR001647">
    <property type="entry name" value="HTH_TetR"/>
</dbReference>
<evidence type="ECO:0000259" key="5">
    <source>
        <dbReference type="PROSITE" id="PS50977"/>
    </source>
</evidence>